<dbReference type="AlphaFoldDB" id="F9DVV5"/>
<proteinExistence type="predicted"/>
<name>F9DVV5_9BACL</name>
<sequence length="55" mass="6351">MKGMSQSLHFGKSVADNGWGMFTTFLHYKLVKQGKHLIKINKWFLQLKPAQIADM</sequence>
<evidence type="ECO:0000313" key="1">
    <source>
        <dbReference type="EMBL" id="EGQ22429.1"/>
    </source>
</evidence>
<dbReference type="HOGENOM" id="CLU_212513_0_0_9"/>
<protein>
    <submittedName>
        <fullName evidence="1">OrfB family transposase</fullName>
    </submittedName>
</protein>
<gene>
    <name evidence="1" type="ORF">HMPREF9372_2936</name>
</gene>
<dbReference type="EMBL" id="AFPZ01000094">
    <property type="protein sequence ID" value="EGQ22429.1"/>
    <property type="molecule type" value="Genomic_DNA"/>
</dbReference>
<dbReference type="eggNOG" id="COG0675">
    <property type="taxonomic scope" value="Bacteria"/>
</dbReference>
<accession>F9DVV5</accession>
<evidence type="ECO:0000313" key="2">
    <source>
        <dbReference type="Proteomes" id="UP000005316"/>
    </source>
</evidence>
<dbReference type="Proteomes" id="UP000005316">
    <property type="component" value="Unassembled WGS sequence"/>
</dbReference>
<reference evidence="1 2" key="1">
    <citation type="submission" date="2011-04" db="EMBL/GenBank/DDBJ databases">
        <authorList>
            <person name="Muzny D."/>
            <person name="Qin X."/>
            <person name="Deng J."/>
            <person name="Jiang H."/>
            <person name="Liu Y."/>
            <person name="Qu J."/>
            <person name="Song X.-Z."/>
            <person name="Zhang L."/>
            <person name="Thornton R."/>
            <person name="Coyle M."/>
            <person name="Francisco L."/>
            <person name="Jackson L."/>
            <person name="Javaid M."/>
            <person name="Korchina V."/>
            <person name="Kovar C."/>
            <person name="Mata R."/>
            <person name="Mathew T."/>
            <person name="Ngo R."/>
            <person name="Nguyen L."/>
            <person name="Nguyen N."/>
            <person name="Okwuonu G."/>
            <person name="Ongeri F."/>
            <person name="Pham C."/>
            <person name="Simmons D."/>
            <person name="Wilczek-Boney K."/>
            <person name="Hale W."/>
            <person name="Jakkamsetti A."/>
            <person name="Pham P."/>
            <person name="Ruth R."/>
            <person name="San Lucas F."/>
            <person name="Warren J."/>
            <person name="Zhang J."/>
            <person name="Zhao Z."/>
            <person name="Zhou C."/>
            <person name="Zhu D."/>
            <person name="Lee S."/>
            <person name="Bess C."/>
            <person name="Blankenburg K."/>
            <person name="Forbes L."/>
            <person name="Fu Q."/>
            <person name="Gubbala S."/>
            <person name="Hirani K."/>
            <person name="Jayaseelan J.C."/>
            <person name="Lara F."/>
            <person name="Munidasa M."/>
            <person name="Palculict T."/>
            <person name="Patil S."/>
            <person name="Pu L.-L."/>
            <person name="Saada N."/>
            <person name="Tang L."/>
            <person name="Weissenberger G."/>
            <person name="Zhu Y."/>
            <person name="Hemphill L."/>
            <person name="Shang Y."/>
            <person name="Youmans B."/>
            <person name="Ayvaz T."/>
            <person name="Ross M."/>
            <person name="Santibanez J."/>
            <person name="Aqrawi P."/>
            <person name="Gross S."/>
            <person name="Joshi V."/>
            <person name="Fowler G."/>
            <person name="Nazareth L."/>
            <person name="Reid J."/>
            <person name="Worley K."/>
            <person name="Petrosino J."/>
            <person name="Highlander S."/>
            <person name="Gibbs R."/>
        </authorList>
    </citation>
    <scope>NUCLEOTIDE SEQUENCE [LARGE SCALE GENOMIC DNA]</scope>
    <source>
        <strain evidence="1 2">2681</strain>
    </source>
</reference>
<comment type="caution">
    <text evidence="1">The sequence shown here is derived from an EMBL/GenBank/DDBJ whole genome shotgun (WGS) entry which is preliminary data.</text>
</comment>
<organism evidence="1 2">
    <name type="scientific">Sporosarcina newyorkensis 2681</name>
    <dbReference type="NCBI Taxonomy" id="1027292"/>
    <lineage>
        <taxon>Bacteria</taxon>
        <taxon>Bacillati</taxon>
        <taxon>Bacillota</taxon>
        <taxon>Bacilli</taxon>
        <taxon>Bacillales</taxon>
        <taxon>Caryophanaceae</taxon>
        <taxon>Sporosarcina</taxon>
    </lineage>
</organism>